<organism evidence="2 3">
    <name type="scientific">Megalurothrips usitatus</name>
    <name type="common">bean blossom thrips</name>
    <dbReference type="NCBI Taxonomy" id="439358"/>
    <lineage>
        <taxon>Eukaryota</taxon>
        <taxon>Metazoa</taxon>
        <taxon>Ecdysozoa</taxon>
        <taxon>Arthropoda</taxon>
        <taxon>Hexapoda</taxon>
        <taxon>Insecta</taxon>
        <taxon>Pterygota</taxon>
        <taxon>Neoptera</taxon>
        <taxon>Paraneoptera</taxon>
        <taxon>Thysanoptera</taxon>
        <taxon>Terebrantia</taxon>
        <taxon>Thripoidea</taxon>
        <taxon>Thripidae</taxon>
        <taxon>Megalurothrips</taxon>
    </lineage>
</organism>
<feature type="chain" id="PRO_5043417618" evidence="1">
    <location>
        <begin position="17"/>
        <end position="296"/>
    </location>
</feature>
<sequence>MKVFVAVLALVAAAAAESAIPAAEPVVATPIVNEEAKIFSVRAAPLSADIELEQEKIDMKNLYYMPFYMVAKNVENNKFEAYLLKDGFRSLYTPEFGFLRNQIMSGNKAGFMLSAVRYLDMPELLLPLEGVKFPQEFNLANMFNMYRKSALAAPIMMVADMDILRSFSLEKLYEIGSFSMFADGVKIFKDYARTAPVANQYQRMLSAAPLRYSVVAPNAEYYPYSVAAAPAAAPAYYPSYYPNYYARTAAFPYGRISQLTRSPAAISEEAEIPVGFNSRRIPQIAPESSPSIVYIA</sequence>
<evidence type="ECO:0000313" key="3">
    <source>
        <dbReference type="Proteomes" id="UP001075354"/>
    </source>
</evidence>
<accession>A0AAV7Y288</accession>
<name>A0AAV7Y288_9NEOP</name>
<evidence type="ECO:0000313" key="2">
    <source>
        <dbReference type="EMBL" id="KAJ1531902.1"/>
    </source>
</evidence>
<dbReference type="AlphaFoldDB" id="A0AAV7Y288"/>
<feature type="signal peptide" evidence="1">
    <location>
        <begin position="1"/>
        <end position="16"/>
    </location>
</feature>
<evidence type="ECO:0000256" key="1">
    <source>
        <dbReference type="SAM" id="SignalP"/>
    </source>
</evidence>
<reference evidence="2" key="1">
    <citation type="submission" date="2022-12" db="EMBL/GenBank/DDBJ databases">
        <title>Chromosome-level genome assembly of the bean flower thrips Megalurothrips usitatus.</title>
        <authorList>
            <person name="Ma L."/>
            <person name="Liu Q."/>
            <person name="Li H."/>
            <person name="Cai W."/>
        </authorList>
    </citation>
    <scope>NUCLEOTIDE SEQUENCE</scope>
    <source>
        <strain evidence="2">Cailab_2022a</strain>
    </source>
</reference>
<dbReference type="EMBL" id="JAPTSV010000001">
    <property type="protein sequence ID" value="KAJ1531902.1"/>
    <property type="molecule type" value="Genomic_DNA"/>
</dbReference>
<dbReference type="Proteomes" id="UP001075354">
    <property type="component" value="Chromosome 1"/>
</dbReference>
<keyword evidence="1" id="KW-0732">Signal</keyword>
<comment type="caution">
    <text evidence="2">The sequence shown here is derived from an EMBL/GenBank/DDBJ whole genome shotgun (WGS) entry which is preliminary data.</text>
</comment>
<gene>
    <name evidence="2" type="ORF">ONE63_000546</name>
</gene>
<keyword evidence="3" id="KW-1185">Reference proteome</keyword>
<protein>
    <submittedName>
        <fullName evidence="2">Uncharacterized protein</fullName>
    </submittedName>
</protein>
<proteinExistence type="predicted"/>